<dbReference type="EMBL" id="JACHNA010000001">
    <property type="protein sequence ID" value="MBB4735636.1"/>
    <property type="molecule type" value="Genomic_DNA"/>
</dbReference>
<feature type="transmembrane region" description="Helical" evidence="5">
    <location>
        <begin position="155"/>
        <end position="177"/>
    </location>
</feature>
<dbReference type="InterPro" id="IPR050482">
    <property type="entry name" value="Sensor_HK_TwoCompSys"/>
</dbReference>
<dbReference type="Gene3D" id="3.30.565.10">
    <property type="entry name" value="Histidine kinase-like ATPase, C-terminal domain"/>
    <property type="match status" value="1"/>
</dbReference>
<keyword evidence="5" id="KW-1133">Transmembrane helix</keyword>
<dbReference type="RefSeq" id="WP_184241365.1">
    <property type="nucleotide sequence ID" value="NZ_JACHNA010000001.1"/>
</dbReference>
<reference evidence="7 8" key="1">
    <citation type="submission" date="2020-08" db="EMBL/GenBank/DDBJ databases">
        <title>Sequencing the genomes of 1000 actinobacteria strains.</title>
        <authorList>
            <person name="Klenk H.-P."/>
        </authorList>
    </citation>
    <scope>NUCLEOTIDE SEQUENCE [LARGE SCALE GENOMIC DNA]</scope>
    <source>
        <strain evidence="7 8">DSM 23974</strain>
    </source>
</reference>
<evidence type="ECO:0000256" key="5">
    <source>
        <dbReference type="SAM" id="Phobius"/>
    </source>
</evidence>
<dbReference type="InterPro" id="IPR011712">
    <property type="entry name" value="Sig_transdc_His_kin_sub3_dim/P"/>
</dbReference>
<comment type="caution">
    <text evidence="7">The sequence shown here is derived from an EMBL/GenBank/DDBJ whole genome shotgun (WGS) entry which is preliminary data.</text>
</comment>
<dbReference type="GO" id="GO:0000155">
    <property type="term" value="F:phosphorelay sensor kinase activity"/>
    <property type="evidence" value="ECO:0007669"/>
    <property type="project" value="InterPro"/>
</dbReference>
<evidence type="ECO:0000256" key="1">
    <source>
        <dbReference type="ARBA" id="ARBA00022679"/>
    </source>
</evidence>
<dbReference type="GO" id="GO:0046983">
    <property type="term" value="F:protein dimerization activity"/>
    <property type="evidence" value="ECO:0007669"/>
    <property type="project" value="InterPro"/>
</dbReference>
<keyword evidence="8" id="KW-1185">Reference proteome</keyword>
<evidence type="ECO:0000256" key="4">
    <source>
        <dbReference type="SAM" id="MobiDB-lite"/>
    </source>
</evidence>
<evidence type="ECO:0000256" key="2">
    <source>
        <dbReference type="ARBA" id="ARBA00022777"/>
    </source>
</evidence>
<keyword evidence="2 7" id="KW-0418">Kinase</keyword>
<dbReference type="AlphaFoldDB" id="A0A7W7GNZ0"/>
<feature type="transmembrane region" description="Helical" evidence="5">
    <location>
        <begin position="184"/>
        <end position="202"/>
    </location>
</feature>
<evidence type="ECO:0000256" key="3">
    <source>
        <dbReference type="ARBA" id="ARBA00023012"/>
    </source>
</evidence>
<keyword evidence="5" id="KW-0812">Transmembrane</keyword>
<keyword evidence="1 7" id="KW-0808">Transferase</keyword>
<proteinExistence type="predicted"/>
<evidence type="ECO:0000259" key="6">
    <source>
        <dbReference type="Pfam" id="PF07730"/>
    </source>
</evidence>
<keyword evidence="5" id="KW-0472">Membrane</keyword>
<dbReference type="GO" id="GO:0016020">
    <property type="term" value="C:membrane"/>
    <property type="evidence" value="ECO:0007669"/>
    <property type="project" value="InterPro"/>
</dbReference>
<evidence type="ECO:0000313" key="7">
    <source>
        <dbReference type="EMBL" id="MBB4735636.1"/>
    </source>
</evidence>
<organism evidence="7 8">
    <name type="scientific">Micrococcus cohnii</name>
    <dbReference type="NCBI Taxonomy" id="993416"/>
    <lineage>
        <taxon>Bacteria</taxon>
        <taxon>Bacillati</taxon>
        <taxon>Actinomycetota</taxon>
        <taxon>Actinomycetes</taxon>
        <taxon>Micrococcales</taxon>
        <taxon>Micrococcaceae</taxon>
        <taxon>Micrococcus</taxon>
    </lineage>
</organism>
<feature type="transmembrane region" description="Helical" evidence="5">
    <location>
        <begin position="46"/>
        <end position="70"/>
    </location>
</feature>
<dbReference type="PANTHER" id="PTHR24421:SF63">
    <property type="entry name" value="SENSOR HISTIDINE KINASE DESK"/>
    <property type="match status" value="1"/>
</dbReference>
<evidence type="ECO:0000313" key="8">
    <source>
        <dbReference type="Proteomes" id="UP000540191"/>
    </source>
</evidence>
<dbReference type="SUPFAM" id="SSF55874">
    <property type="entry name" value="ATPase domain of HSP90 chaperone/DNA topoisomerase II/histidine kinase"/>
    <property type="match status" value="1"/>
</dbReference>
<dbReference type="Gene3D" id="1.20.5.1930">
    <property type="match status" value="1"/>
</dbReference>
<dbReference type="InterPro" id="IPR036890">
    <property type="entry name" value="HATPase_C_sf"/>
</dbReference>
<feature type="transmembrane region" description="Helical" evidence="5">
    <location>
        <begin position="76"/>
        <end position="95"/>
    </location>
</feature>
<feature type="region of interest" description="Disordered" evidence="4">
    <location>
        <begin position="1"/>
        <end position="22"/>
    </location>
</feature>
<dbReference type="EC" id="2.7.13.3" evidence="7"/>
<feature type="domain" description="Signal transduction histidine kinase subgroup 3 dimerisation and phosphoacceptor" evidence="6">
    <location>
        <begin position="222"/>
        <end position="284"/>
    </location>
</feature>
<name>A0A7W7GNZ0_9MICC</name>
<keyword evidence="3" id="KW-0902">Two-component regulatory system</keyword>
<dbReference type="Proteomes" id="UP000540191">
    <property type="component" value="Unassembled WGS sequence"/>
</dbReference>
<dbReference type="PANTHER" id="PTHR24421">
    <property type="entry name" value="NITRATE/NITRITE SENSOR PROTEIN NARX-RELATED"/>
    <property type="match status" value="1"/>
</dbReference>
<dbReference type="Pfam" id="PF07730">
    <property type="entry name" value="HisKA_3"/>
    <property type="match status" value="1"/>
</dbReference>
<accession>A0A7W7GNZ0</accession>
<sequence length="415" mass="43829">MSARHGRRAASLLPGPHRQALPGDDALRVEDWYPDRLPREAWPTTLLFAGVWLVFFLSAAASVVVGRLAANDPGPALLVAAGTAAFITVYLRAFVVPRPLRTLPLSGREAPRWLNTVGYTLTLLACLALMSPWMGPSVIAAVPYLTAVWVFPHSMRLGVPVAALFVALGLAAVGLLAPVADRGWLVMPVVLPAVIIILMRWATGRDEQHGQTLRRLALAQQRERLSLDLHDILGHSLTTINVKAQLVQRLMDADPARAKAEAAEVVALSRTALVEARAAVADLAVPELGAQLSTSVAALRDAGIEVTAPPHGAVAEVPADRRELAAWFLREASTNVLRHAGAAGVVVGLDAGGASVQDDGVGLPEHVLAGAGLHTLRARAAEAGARVEATAGTNETGTRVTLLWTDEHDEEGARA</sequence>
<gene>
    <name evidence="7" type="ORF">HDA30_001144</name>
</gene>
<protein>
    <submittedName>
        <fullName evidence="7">Two-component system sensor histidine kinase DesK</fullName>
        <ecNumber evidence="7">2.7.13.3</ecNumber>
    </submittedName>
</protein>
<feature type="transmembrane region" description="Helical" evidence="5">
    <location>
        <begin position="116"/>
        <end position="135"/>
    </location>
</feature>